<gene>
    <name evidence="1" type="ORF">SLS60_004419</name>
</gene>
<reference evidence="1 2" key="1">
    <citation type="submission" date="2024-02" db="EMBL/GenBank/DDBJ databases">
        <title>De novo assembly and annotation of 12 fungi associated with fruit tree decline syndrome in Ontario, Canada.</title>
        <authorList>
            <person name="Sulman M."/>
            <person name="Ellouze W."/>
            <person name="Ilyukhin E."/>
        </authorList>
    </citation>
    <scope>NUCLEOTIDE SEQUENCE [LARGE SCALE GENOMIC DNA]</scope>
    <source>
        <strain evidence="1 2">M42-189</strain>
    </source>
</reference>
<evidence type="ECO:0000313" key="1">
    <source>
        <dbReference type="EMBL" id="KAL1604879.1"/>
    </source>
</evidence>
<comment type="caution">
    <text evidence="1">The sequence shown here is derived from an EMBL/GenBank/DDBJ whole genome shotgun (WGS) entry which is preliminary data.</text>
</comment>
<proteinExistence type="predicted"/>
<dbReference type="EMBL" id="JAKJXO020000005">
    <property type="protein sequence ID" value="KAL1604879.1"/>
    <property type="molecule type" value="Genomic_DNA"/>
</dbReference>
<protein>
    <submittedName>
        <fullName evidence="1">Uncharacterized protein</fullName>
    </submittedName>
</protein>
<evidence type="ECO:0000313" key="2">
    <source>
        <dbReference type="Proteomes" id="UP001521785"/>
    </source>
</evidence>
<organism evidence="1 2">
    <name type="scientific">Paraconiothyrium brasiliense</name>
    <dbReference type="NCBI Taxonomy" id="300254"/>
    <lineage>
        <taxon>Eukaryota</taxon>
        <taxon>Fungi</taxon>
        <taxon>Dikarya</taxon>
        <taxon>Ascomycota</taxon>
        <taxon>Pezizomycotina</taxon>
        <taxon>Dothideomycetes</taxon>
        <taxon>Pleosporomycetidae</taxon>
        <taxon>Pleosporales</taxon>
        <taxon>Massarineae</taxon>
        <taxon>Didymosphaeriaceae</taxon>
        <taxon>Paraconiothyrium</taxon>
    </lineage>
</organism>
<dbReference type="Proteomes" id="UP001521785">
    <property type="component" value="Unassembled WGS sequence"/>
</dbReference>
<accession>A0ABR3RKA6</accession>
<keyword evidence="2" id="KW-1185">Reference proteome</keyword>
<sequence length="115" mass="12980">MSTHIPIMFTLPPSNRHELILLDIEKPSLKALNKQLTATIASSPNCAEFMAKHKSQESAKEQILELRIHWSETGRDRKVWPEFTIVTEENFAAILEVLGKGDAKDVLEVKVGKDE</sequence>
<name>A0ABR3RKA6_9PLEO</name>